<feature type="coiled-coil region" evidence="1">
    <location>
        <begin position="438"/>
        <end position="493"/>
    </location>
</feature>
<dbReference type="PANTHER" id="PTHR34937">
    <property type="entry name" value="OS08G0559800 PROTEIN"/>
    <property type="match status" value="1"/>
</dbReference>
<sequence>MADDDSSTVLSDVDEDDATAESSPPSLSLSNHSPSPAPSASSSDQHLLAQLEEARRARDASEKALKDSESRLNRLKAFAQDVIKKRDEALRLKDDALSQRDEAVRSQSEAASQRDDALRLKDQVSDQLQSLQSEIATLTQMLTSGMEKISGKISAYRTFPDGLPKSQKYTGLPAVAYGVIKRANEIVEELLHQVELASKSRDQARESMEQRNYEIAIEVSELEAKISALREEVSQKESEVEKLAGSVAELEAELSDLRRFGDEADKKARALEAKLDSQRPVFLEQLNFLSKLHEEIQDIDKVVSLDGKSDDTEPTSSVFMSNEVDSDENLKVLVDGVKSVVELAGVAKEKVRDKMERRNGEVKSLQEKVDALVEQKKHIGTLLRSVLLSNKSEVLQVAEEGLREAGIELKLDGKERSSLGEAHDDEVYTLAGALGNTVKESQIKIIELQHLVEALRAESSLLKARLDAQTKEINQQKLQIKDLEEKERIANESVEGLMMDITAAEEEILRWKAAAEQEAAAGGAVEKEFQSQILALQKELEDRKQAMLELENKLKFKEETAAAAMAAREAAEKSLKLADIRSTRLRQRLEELSRQVEQSDGQSSSLTGPSGVRYACWPWQWLGLNFVRYNGQAEALESSNEMELSEPLI</sequence>
<feature type="compositionally biased region" description="Acidic residues" evidence="2">
    <location>
        <begin position="1"/>
        <end position="19"/>
    </location>
</feature>
<accession>A0AAD5Z5Z3</accession>
<dbReference type="Proteomes" id="UP001210211">
    <property type="component" value="Unassembled WGS sequence"/>
</dbReference>
<feature type="compositionally biased region" description="Basic and acidic residues" evidence="2">
    <location>
        <begin position="52"/>
        <end position="71"/>
    </location>
</feature>
<proteinExistence type="predicted"/>
<feature type="compositionally biased region" description="Low complexity" evidence="2">
    <location>
        <begin position="22"/>
        <end position="43"/>
    </location>
</feature>
<feature type="coiled-coil region" evidence="1">
    <location>
        <begin position="114"/>
        <end position="141"/>
    </location>
</feature>
<dbReference type="InterPro" id="IPR040300">
    <property type="entry name" value="At3g49055-like"/>
</dbReference>
<gene>
    <name evidence="3" type="ORF">LUZ61_016655</name>
</gene>
<feature type="region of interest" description="Disordered" evidence="2">
    <location>
        <begin position="1"/>
        <end position="71"/>
    </location>
</feature>
<dbReference type="AlphaFoldDB" id="A0AAD5Z5Z3"/>
<name>A0AAD5Z5Z3_9POAL</name>
<dbReference type="Gene3D" id="1.20.5.340">
    <property type="match status" value="1"/>
</dbReference>
<evidence type="ECO:0000313" key="4">
    <source>
        <dbReference type="Proteomes" id="UP001210211"/>
    </source>
</evidence>
<keyword evidence="4" id="KW-1185">Reference proteome</keyword>
<dbReference type="EMBL" id="JAMRDG010000002">
    <property type="protein sequence ID" value="KAJ3687491.1"/>
    <property type="molecule type" value="Genomic_DNA"/>
</dbReference>
<evidence type="ECO:0000256" key="2">
    <source>
        <dbReference type="SAM" id="MobiDB-lite"/>
    </source>
</evidence>
<evidence type="ECO:0000313" key="3">
    <source>
        <dbReference type="EMBL" id="KAJ3687491.1"/>
    </source>
</evidence>
<feature type="coiled-coil region" evidence="1">
    <location>
        <begin position="348"/>
        <end position="375"/>
    </location>
</feature>
<feature type="coiled-coil region" evidence="1">
    <location>
        <begin position="180"/>
        <end position="260"/>
    </location>
</feature>
<protein>
    <submittedName>
        <fullName evidence="3">Uncharacterized protein</fullName>
    </submittedName>
</protein>
<comment type="caution">
    <text evidence="3">The sequence shown here is derived from an EMBL/GenBank/DDBJ whole genome shotgun (WGS) entry which is preliminary data.</text>
</comment>
<dbReference type="PANTHER" id="PTHR34937:SF1">
    <property type="entry name" value="PARAMYOSIN"/>
    <property type="match status" value="1"/>
</dbReference>
<keyword evidence="1" id="KW-0175">Coiled coil</keyword>
<organism evidence="3 4">
    <name type="scientific">Rhynchospora tenuis</name>
    <dbReference type="NCBI Taxonomy" id="198213"/>
    <lineage>
        <taxon>Eukaryota</taxon>
        <taxon>Viridiplantae</taxon>
        <taxon>Streptophyta</taxon>
        <taxon>Embryophyta</taxon>
        <taxon>Tracheophyta</taxon>
        <taxon>Spermatophyta</taxon>
        <taxon>Magnoliopsida</taxon>
        <taxon>Liliopsida</taxon>
        <taxon>Poales</taxon>
        <taxon>Cyperaceae</taxon>
        <taxon>Cyperoideae</taxon>
        <taxon>Rhynchosporeae</taxon>
        <taxon>Rhynchospora</taxon>
    </lineage>
</organism>
<reference evidence="3 4" key="1">
    <citation type="journal article" date="2022" name="Cell">
        <title>Repeat-based holocentromeres influence genome architecture and karyotype evolution.</title>
        <authorList>
            <person name="Hofstatter P.G."/>
            <person name="Thangavel G."/>
            <person name="Lux T."/>
            <person name="Neumann P."/>
            <person name="Vondrak T."/>
            <person name="Novak P."/>
            <person name="Zhang M."/>
            <person name="Costa L."/>
            <person name="Castellani M."/>
            <person name="Scott A."/>
            <person name="Toegelov H."/>
            <person name="Fuchs J."/>
            <person name="Mata-Sucre Y."/>
            <person name="Dias Y."/>
            <person name="Vanzela A.L.L."/>
            <person name="Huettel B."/>
            <person name="Almeida C.C.S."/>
            <person name="Simkova H."/>
            <person name="Souza G."/>
            <person name="Pedrosa-Harand A."/>
            <person name="Macas J."/>
            <person name="Mayer K.F.X."/>
            <person name="Houben A."/>
            <person name="Marques A."/>
        </authorList>
    </citation>
    <scope>NUCLEOTIDE SEQUENCE [LARGE SCALE GENOMIC DNA]</scope>
    <source>
        <strain evidence="3">RhyTen1mFocal</strain>
    </source>
</reference>
<feature type="coiled-coil region" evidence="1">
    <location>
        <begin position="533"/>
        <end position="602"/>
    </location>
</feature>
<evidence type="ECO:0000256" key="1">
    <source>
        <dbReference type="SAM" id="Coils"/>
    </source>
</evidence>